<dbReference type="OrthoDB" id="10365369at2759"/>
<evidence type="ECO:0000313" key="2">
    <source>
        <dbReference type="Proteomes" id="UP000410492"/>
    </source>
</evidence>
<sequence>MESSMVCLWRSATQFRFLKNAKDGTEVLAPRIELTKASFPKTMFILNLAR</sequence>
<reference evidence="1 2" key="1">
    <citation type="submission" date="2019-01" db="EMBL/GenBank/DDBJ databases">
        <authorList>
            <person name="Sayadi A."/>
        </authorList>
    </citation>
    <scope>NUCLEOTIDE SEQUENCE [LARGE SCALE GENOMIC DNA]</scope>
</reference>
<organism evidence="1 2">
    <name type="scientific">Callosobruchus maculatus</name>
    <name type="common">Southern cowpea weevil</name>
    <name type="synonym">Pulse bruchid</name>
    <dbReference type="NCBI Taxonomy" id="64391"/>
    <lineage>
        <taxon>Eukaryota</taxon>
        <taxon>Metazoa</taxon>
        <taxon>Ecdysozoa</taxon>
        <taxon>Arthropoda</taxon>
        <taxon>Hexapoda</taxon>
        <taxon>Insecta</taxon>
        <taxon>Pterygota</taxon>
        <taxon>Neoptera</taxon>
        <taxon>Endopterygota</taxon>
        <taxon>Coleoptera</taxon>
        <taxon>Polyphaga</taxon>
        <taxon>Cucujiformia</taxon>
        <taxon>Chrysomeloidea</taxon>
        <taxon>Chrysomelidae</taxon>
        <taxon>Bruchinae</taxon>
        <taxon>Bruchini</taxon>
        <taxon>Callosobruchus</taxon>
    </lineage>
</organism>
<dbReference type="EMBL" id="CAACVG010013948">
    <property type="protein sequence ID" value="VEN62551.1"/>
    <property type="molecule type" value="Genomic_DNA"/>
</dbReference>
<proteinExistence type="predicted"/>
<keyword evidence="2" id="KW-1185">Reference proteome</keyword>
<dbReference type="Proteomes" id="UP000410492">
    <property type="component" value="Unassembled WGS sequence"/>
</dbReference>
<evidence type="ECO:0000313" key="1">
    <source>
        <dbReference type="EMBL" id="VEN62551.1"/>
    </source>
</evidence>
<dbReference type="AlphaFoldDB" id="A0A653DT78"/>
<protein>
    <submittedName>
        <fullName evidence="1">Uncharacterized protein</fullName>
    </submittedName>
</protein>
<accession>A0A653DT78</accession>
<name>A0A653DT78_CALMS</name>
<gene>
    <name evidence="1" type="ORF">CALMAC_LOCUS19643</name>
</gene>